<protein>
    <submittedName>
        <fullName evidence="3">Uncharacterized protein</fullName>
    </submittedName>
</protein>
<evidence type="ECO:0000256" key="1">
    <source>
        <dbReference type="SAM" id="MobiDB-lite"/>
    </source>
</evidence>
<evidence type="ECO:0000313" key="3">
    <source>
        <dbReference type="EMBL" id="CAF3857398.1"/>
    </source>
</evidence>
<evidence type="ECO:0000313" key="2">
    <source>
        <dbReference type="EMBL" id="CAF1095994.1"/>
    </source>
</evidence>
<name>A0A8S2KJY9_9BILA</name>
<feature type="region of interest" description="Disordered" evidence="1">
    <location>
        <begin position="60"/>
        <end position="83"/>
    </location>
</feature>
<reference evidence="3" key="1">
    <citation type="submission" date="2021-02" db="EMBL/GenBank/DDBJ databases">
        <authorList>
            <person name="Nowell W R."/>
        </authorList>
    </citation>
    <scope>NUCLEOTIDE SEQUENCE</scope>
</reference>
<dbReference type="AlphaFoldDB" id="A0A8S2KJY9"/>
<dbReference type="EMBL" id="CAJOBA010009701">
    <property type="protein sequence ID" value="CAF3857398.1"/>
    <property type="molecule type" value="Genomic_DNA"/>
</dbReference>
<dbReference type="EMBL" id="CAJNOK010009686">
    <property type="protein sequence ID" value="CAF1095994.1"/>
    <property type="molecule type" value="Genomic_DNA"/>
</dbReference>
<feature type="compositionally biased region" description="Polar residues" evidence="1">
    <location>
        <begin position="64"/>
        <end position="83"/>
    </location>
</feature>
<evidence type="ECO:0000313" key="4">
    <source>
        <dbReference type="Proteomes" id="UP000682733"/>
    </source>
</evidence>
<proteinExistence type="predicted"/>
<comment type="caution">
    <text evidence="3">The sequence shown here is derived from an EMBL/GenBank/DDBJ whole genome shotgun (WGS) entry which is preliminary data.</text>
</comment>
<sequence length="83" mass="9064">MHVGFLGHDVVKIIEKLSDDVVSVDLTITNTVDPNAPSNLNKNNLLDLIEEVELMLNGSDTDHQSYSSNSRIQAAVTTTSCHK</sequence>
<gene>
    <name evidence="2" type="ORF">OVA965_LOCUS19053</name>
    <name evidence="3" type="ORF">TMI583_LOCUS19065</name>
</gene>
<dbReference type="Proteomes" id="UP000677228">
    <property type="component" value="Unassembled WGS sequence"/>
</dbReference>
<dbReference type="Proteomes" id="UP000682733">
    <property type="component" value="Unassembled WGS sequence"/>
</dbReference>
<accession>A0A8S2KJY9</accession>
<organism evidence="3 4">
    <name type="scientific">Didymodactylos carnosus</name>
    <dbReference type="NCBI Taxonomy" id="1234261"/>
    <lineage>
        <taxon>Eukaryota</taxon>
        <taxon>Metazoa</taxon>
        <taxon>Spiralia</taxon>
        <taxon>Gnathifera</taxon>
        <taxon>Rotifera</taxon>
        <taxon>Eurotatoria</taxon>
        <taxon>Bdelloidea</taxon>
        <taxon>Philodinida</taxon>
        <taxon>Philodinidae</taxon>
        <taxon>Didymodactylos</taxon>
    </lineage>
</organism>